<feature type="transmembrane region" description="Helical" evidence="7">
    <location>
        <begin position="190"/>
        <end position="216"/>
    </location>
</feature>
<dbReference type="Proteomes" id="UP001175261">
    <property type="component" value="Unassembled WGS sequence"/>
</dbReference>
<keyword evidence="4 7" id="KW-0472">Membrane</keyword>
<feature type="transmembrane region" description="Helical" evidence="7">
    <location>
        <begin position="148"/>
        <end position="170"/>
    </location>
</feature>
<feature type="transmembrane region" description="Helical" evidence="7">
    <location>
        <begin position="59"/>
        <end position="78"/>
    </location>
</feature>
<dbReference type="AlphaFoldDB" id="A0AA39GQP6"/>
<comment type="caution">
    <text evidence="9">The sequence shown here is derived from an EMBL/GenBank/DDBJ whole genome shotgun (WGS) entry which is preliminary data.</text>
</comment>
<feature type="compositionally biased region" description="Polar residues" evidence="6">
    <location>
        <begin position="319"/>
        <end position="332"/>
    </location>
</feature>
<feature type="region of interest" description="Disordered" evidence="6">
    <location>
        <begin position="354"/>
        <end position="384"/>
    </location>
</feature>
<feature type="transmembrane region" description="Helical" evidence="7">
    <location>
        <begin position="28"/>
        <end position="47"/>
    </location>
</feature>
<protein>
    <recommendedName>
        <fullName evidence="8">Rhodopsin domain-containing protein</fullName>
    </recommendedName>
</protein>
<keyword evidence="3 7" id="KW-1133">Transmembrane helix</keyword>
<name>A0AA39GQP6_SARSR</name>
<feature type="transmembrane region" description="Helical" evidence="7">
    <location>
        <begin position="228"/>
        <end position="249"/>
    </location>
</feature>
<dbReference type="Pfam" id="PF20684">
    <property type="entry name" value="Fung_rhodopsin"/>
    <property type="match status" value="1"/>
</dbReference>
<dbReference type="PANTHER" id="PTHR33048:SF162">
    <property type="entry name" value="SATRATOXIN BIOSYNTHESIS SC1 CLUSTER PROTEIN 4"/>
    <property type="match status" value="1"/>
</dbReference>
<evidence type="ECO:0000256" key="1">
    <source>
        <dbReference type="ARBA" id="ARBA00004141"/>
    </source>
</evidence>
<dbReference type="PANTHER" id="PTHR33048">
    <property type="entry name" value="PTH11-LIKE INTEGRAL MEMBRANE PROTEIN (AFU_ORTHOLOGUE AFUA_5G11245)"/>
    <property type="match status" value="1"/>
</dbReference>
<proteinExistence type="inferred from homology"/>
<evidence type="ECO:0000259" key="8">
    <source>
        <dbReference type="Pfam" id="PF20684"/>
    </source>
</evidence>
<evidence type="ECO:0000256" key="4">
    <source>
        <dbReference type="ARBA" id="ARBA00023136"/>
    </source>
</evidence>
<dbReference type="GO" id="GO:0016020">
    <property type="term" value="C:membrane"/>
    <property type="evidence" value="ECO:0007669"/>
    <property type="project" value="UniProtKB-SubCell"/>
</dbReference>
<organism evidence="9 10">
    <name type="scientific">Sarocladium strictum</name>
    <name type="common">Black bundle disease fungus</name>
    <name type="synonym">Acremonium strictum</name>
    <dbReference type="NCBI Taxonomy" id="5046"/>
    <lineage>
        <taxon>Eukaryota</taxon>
        <taxon>Fungi</taxon>
        <taxon>Dikarya</taxon>
        <taxon>Ascomycota</taxon>
        <taxon>Pezizomycotina</taxon>
        <taxon>Sordariomycetes</taxon>
        <taxon>Hypocreomycetidae</taxon>
        <taxon>Hypocreales</taxon>
        <taxon>Sarocladiaceae</taxon>
        <taxon>Sarocladium</taxon>
    </lineage>
</organism>
<evidence type="ECO:0000256" key="7">
    <source>
        <dbReference type="SAM" id="Phobius"/>
    </source>
</evidence>
<evidence type="ECO:0000256" key="6">
    <source>
        <dbReference type="SAM" id="MobiDB-lite"/>
    </source>
</evidence>
<feature type="compositionally biased region" description="Basic and acidic residues" evidence="6">
    <location>
        <begin position="372"/>
        <end position="384"/>
    </location>
</feature>
<keyword evidence="2 7" id="KW-0812">Transmembrane</keyword>
<dbReference type="InterPro" id="IPR049326">
    <property type="entry name" value="Rhodopsin_dom_fungi"/>
</dbReference>
<reference evidence="9" key="1">
    <citation type="submission" date="2022-10" db="EMBL/GenBank/DDBJ databases">
        <title>Determination and structural analysis of whole genome sequence of Sarocladium strictum F4-1.</title>
        <authorList>
            <person name="Hu L."/>
            <person name="Jiang Y."/>
        </authorList>
    </citation>
    <scope>NUCLEOTIDE SEQUENCE</scope>
    <source>
        <strain evidence="9">F4-1</strain>
    </source>
</reference>
<comment type="subcellular location">
    <subcellularLocation>
        <location evidence="1">Membrane</location>
        <topology evidence="1">Multi-pass membrane protein</topology>
    </subcellularLocation>
</comment>
<accession>A0AA39GQP6</accession>
<feature type="transmembrane region" description="Helical" evidence="7">
    <location>
        <begin position="109"/>
        <end position="136"/>
    </location>
</feature>
<evidence type="ECO:0000256" key="5">
    <source>
        <dbReference type="ARBA" id="ARBA00038359"/>
    </source>
</evidence>
<gene>
    <name evidence="9" type="ORF">NLU13_1170</name>
</gene>
<evidence type="ECO:0000256" key="3">
    <source>
        <dbReference type="ARBA" id="ARBA00022989"/>
    </source>
</evidence>
<comment type="similarity">
    <text evidence="5">Belongs to the SAT4 family.</text>
</comment>
<sequence length="384" mass="42438">MSGSYTQGNPNLQLQGTAGVLGRPGLTALIWTCFGSATCMVATRLAVRWRQNRRLLVDDYWIVLALLSLLTLCILQTVQNPVLWKGVEWLAGRLVPQSAEELVYTQTQLVLWTLPIVTVFWTALWSVKASFLALFYQLVRPNVVLRRCWYAIAVFVGLSYVGVCVSTPFVCDPPTNYFRGDCTSKGEIKTQVFLVGFTTAMDIFTDLLIMALPIALLPSLQLSLKKKIGLGVCFCLALLTISFAVVRMTQVTNGTNNTIELIGYAAWTVIECTVAVIVGTLPPLKSLLSRRGMKRSSRGEQNPSRTMLDDSNEVRPQNKRTTTSEVSRSVASGDTVDVEISHVENEGIYVQKTFDTRIGHGRPSSSVEEGEKEERAAVMREVGC</sequence>
<keyword evidence="10" id="KW-1185">Reference proteome</keyword>
<dbReference type="InterPro" id="IPR052337">
    <property type="entry name" value="SAT4-like"/>
</dbReference>
<evidence type="ECO:0000313" key="9">
    <source>
        <dbReference type="EMBL" id="KAK0391671.1"/>
    </source>
</evidence>
<feature type="transmembrane region" description="Helical" evidence="7">
    <location>
        <begin position="261"/>
        <end position="284"/>
    </location>
</feature>
<feature type="region of interest" description="Disordered" evidence="6">
    <location>
        <begin position="290"/>
        <end position="333"/>
    </location>
</feature>
<feature type="domain" description="Rhodopsin" evidence="8">
    <location>
        <begin position="44"/>
        <end position="290"/>
    </location>
</feature>
<evidence type="ECO:0000256" key="2">
    <source>
        <dbReference type="ARBA" id="ARBA00022692"/>
    </source>
</evidence>
<dbReference type="EMBL" id="JAPDFR010000001">
    <property type="protein sequence ID" value="KAK0391671.1"/>
    <property type="molecule type" value="Genomic_DNA"/>
</dbReference>
<evidence type="ECO:0000313" key="10">
    <source>
        <dbReference type="Proteomes" id="UP001175261"/>
    </source>
</evidence>